<evidence type="ECO:0000313" key="2">
    <source>
        <dbReference type="EMBL" id="PCF93516.1"/>
    </source>
</evidence>
<dbReference type="SUPFAM" id="SSF141868">
    <property type="entry name" value="EAL domain-like"/>
    <property type="match status" value="1"/>
</dbReference>
<dbReference type="PANTHER" id="PTHR33121:SF79">
    <property type="entry name" value="CYCLIC DI-GMP PHOSPHODIESTERASE PDED-RELATED"/>
    <property type="match status" value="1"/>
</dbReference>
<name>A0A2A4HFY0_9GAMM</name>
<dbReference type="AlphaFoldDB" id="A0A2A4HFY0"/>
<dbReference type="Pfam" id="PF00563">
    <property type="entry name" value="EAL"/>
    <property type="match status" value="1"/>
</dbReference>
<dbReference type="EMBL" id="NWUX01000039">
    <property type="protein sequence ID" value="PCF93516.1"/>
    <property type="molecule type" value="Genomic_DNA"/>
</dbReference>
<dbReference type="RefSeq" id="WP_133066813.1">
    <property type="nucleotide sequence ID" value="NZ_NWUX01000039.1"/>
</dbReference>
<dbReference type="PROSITE" id="PS50883">
    <property type="entry name" value="EAL"/>
    <property type="match status" value="1"/>
</dbReference>
<evidence type="ECO:0000313" key="3">
    <source>
        <dbReference type="Proteomes" id="UP000218677"/>
    </source>
</evidence>
<proteinExistence type="predicted"/>
<accession>A0A2A4HFY0</accession>
<dbReference type="GO" id="GO:0071111">
    <property type="term" value="F:cyclic-guanylate-specific phosphodiesterase activity"/>
    <property type="evidence" value="ECO:0007669"/>
    <property type="project" value="InterPro"/>
</dbReference>
<gene>
    <name evidence="2" type="ORF">CPA45_22010</name>
</gene>
<dbReference type="InterPro" id="IPR001633">
    <property type="entry name" value="EAL_dom"/>
</dbReference>
<dbReference type="PANTHER" id="PTHR33121">
    <property type="entry name" value="CYCLIC DI-GMP PHOSPHODIESTERASE PDEF"/>
    <property type="match status" value="1"/>
</dbReference>
<dbReference type="InterPro" id="IPR035919">
    <property type="entry name" value="EAL_sf"/>
</dbReference>
<evidence type="ECO:0000259" key="1">
    <source>
        <dbReference type="PROSITE" id="PS50883"/>
    </source>
</evidence>
<sequence>YLKQLPLDQLKIDQSFVRDVLEDPADAAIVRTVIALAHSLELDVIAEGVETQAHRDWLSAQGCLAYQGYLFSRPQPIDALIL</sequence>
<dbReference type="InterPro" id="IPR050706">
    <property type="entry name" value="Cyclic-di-GMP_PDE-like"/>
</dbReference>
<comment type="caution">
    <text evidence="2">The sequence shown here is derived from an EMBL/GenBank/DDBJ whole genome shotgun (WGS) entry which is preliminary data.</text>
</comment>
<dbReference type="CDD" id="cd01948">
    <property type="entry name" value="EAL"/>
    <property type="match status" value="1"/>
</dbReference>
<dbReference type="OrthoDB" id="9812358at2"/>
<reference evidence="3" key="1">
    <citation type="submission" date="2017-09" db="EMBL/GenBank/DDBJ databases">
        <authorList>
            <person name="Cho G.-S."/>
            <person name="Oguntoyinbo F.A."/>
            <person name="Cnockaert M."/>
            <person name="Kabisch J."/>
            <person name="Neve H."/>
            <person name="Bockelmann W."/>
            <person name="Wenning M."/>
            <person name="Franz C.M."/>
            <person name="Vandamme P."/>
        </authorList>
    </citation>
    <scope>NUCLEOTIDE SEQUENCE [LARGE SCALE GENOMIC DNA]</scope>
    <source>
        <strain evidence="3">MBT G8648</strain>
    </source>
</reference>
<keyword evidence="3" id="KW-1185">Reference proteome</keyword>
<feature type="domain" description="EAL" evidence="1">
    <location>
        <begin position="1"/>
        <end position="82"/>
    </location>
</feature>
<feature type="non-terminal residue" evidence="2">
    <location>
        <position position="1"/>
    </location>
</feature>
<dbReference type="Proteomes" id="UP000218677">
    <property type="component" value="Unassembled WGS sequence"/>
</dbReference>
<protein>
    <submittedName>
        <fullName evidence="2">Diguanylate cyclase</fullName>
    </submittedName>
</protein>
<organism evidence="2 3">
    <name type="scientific">Vreelandella nigrificans</name>
    <dbReference type="NCBI Taxonomy" id="2042704"/>
    <lineage>
        <taxon>Bacteria</taxon>
        <taxon>Pseudomonadati</taxon>
        <taxon>Pseudomonadota</taxon>
        <taxon>Gammaproteobacteria</taxon>
        <taxon>Oceanospirillales</taxon>
        <taxon>Halomonadaceae</taxon>
        <taxon>Vreelandella</taxon>
    </lineage>
</organism>
<dbReference type="Gene3D" id="3.20.20.450">
    <property type="entry name" value="EAL domain"/>
    <property type="match status" value="1"/>
</dbReference>